<evidence type="ECO:0000313" key="1">
    <source>
        <dbReference type="EMBL" id="MBR1369386.1"/>
    </source>
</evidence>
<evidence type="ECO:0000313" key="2">
    <source>
        <dbReference type="Proteomes" id="UP000730161"/>
    </source>
</evidence>
<protein>
    <submittedName>
        <fullName evidence="1">Uncharacterized protein</fullName>
    </submittedName>
</protein>
<dbReference type="OrthoDB" id="56523at2157"/>
<sequence>MEQAADPISWVFAGECHEAIRREDRFITPTGAHIRRLFLIGVLTELHVLNSRSVEGRVSDPTGGITISVNRSCPLVADHLASTDPPEFIAVAGELAQKGSDEIRLIVDACSTVTRTERDRFLHLCAEDTLCRLEQQNSLSPSQREIARMVQTALAVINNADEAEAPDRTEMMIGIVSSISGPKGAPLEDIIHSAGDAGIGEDEVKAILTRLLEEGECYMPTNGIIRLL</sequence>
<reference evidence="1" key="1">
    <citation type="submission" date="2014-12" db="EMBL/GenBank/DDBJ databases">
        <authorList>
            <person name="Huang H.-H."/>
            <person name="Chen S.-C."/>
            <person name="Lai M.-C."/>
        </authorList>
    </citation>
    <scope>NUCLEOTIDE SEQUENCE</scope>
    <source>
        <strain evidence="1">K1F9705b</strain>
    </source>
</reference>
<dbReference type="InterPro" id="IPR036388">
    <property type="entry name" value="WH-like_DNA-bd_sf"/>
</dbReference>
<dbReference type="RefSeq" id="WP_211531091.1">
    <property type="nucleotide sequence ID" value="NZ_JWHL01000012.1"/>
</dbReference>
<gene>
    <name evidence="1" type="ORF">RJ53_07725</name>
</gene>
<accession>A0A8J8B550</accession>
<dbReference type="Proteomes" id="UP000730161">
    <property type="component" value="Unassembled WGS sequence"/>
</dbReference>
<organism evidence="1 2">
    <name type="scientific">Methanocalculus chunghsingensis</name>
    <dbReference type="NCBI Taxonomy" id="156457"/>
    <lineage>
        <taxon>Archaea</taxon>
        <taxon>Methanobacteriati</taxon>
        <taxon>Methanobacteriota</taxon>
        <taxon>Stenosarchaea group</taxon>
        <taxon>Methanomicrobia</taxon>
        <taxon>Methanomicrobiales</taxon>
        <taxon>Methanocalculaceae</taxon>
        <taxon>Methanocalculus</taxon>
    </lineage>
</organism>
<dbReference type="Gene3D" id="1.10.10.10">
    <property type="entry name" value="Winged helix-like DNA-binding domain superfamily/Winged helix DNA-binding domain"/>
    <property type="match status" value="1"/>
</dbReference>
<keyword evidence="2" id="KW-1185">Reference proteome</keyword>
<proteinExistence type="predicted"/>
<name>A0A8J8B550_9EURY</name>
<dbReference type="EMBL" id="JWHL01000012">
    <property type="protein sequence ID" value="MBR1369386.1"/>
    <property type="molecule type" value="Genomic_DNA"/>
</dbReference>
<comment type="caution">
    <text evidence="1">The sequence shown here is derived from an EMBL/GenBank/DDBJ whole genome shotgun (WGS) entry which is preliminary data.</text>
</comment>
<dbReference type="AlphaFoldDB" id="A0A8J8B550"/>